<gene>
    <name evidence="2" type="ORF">HER31_11245</name>
</gene>
<dbReference type="EMBL" id="CP051180">
    <property type="protein sequence ID" value="QIZ77405.1"/>
    <property type="molecule type" value="Genomic_DNA"/>
</dbReference>
<dbReference type="RefSeq" id="WP_168660665.1">
    <property type="nucleotide sequence ID" value="NZ_CP051180.1"/>
</dbReference>
<reference evidence="2 3" key="1">
    <citation type="submission" date="2020-04" db="EMBL/GenBank/DDBJ databases">
        <title>Ferrimonas sp. S7 isolated from sea water.</title>
        <authorList>
            <person name="Bae S.S."/>
            <person name="Baek K."/>
        </authorList>
    </citation>
    <scope>NUCLEOTIDE SEQUENCE [LARGE SCALE GENOMIC DNA]</scope>
    <source>
        <strain evidence="2 3">S7</strain>
    </source>
</reference>
<evidence type="ECO:0000256" key="1">
    <source>
        <dbReference type="SAM" id="Coils"/>
    </source>
</evidence>
<proteinExistence type="predicted"/>
<evidence type="ECO:0000313" key="2">
    <source>
        <dbReference type="EMBL" id="QIZ77405.1"/>
    </source>
</evidence>
<keyword evidence="1" id="KW-0175">Coiled coil</keyword>
<protein>
    <recommendedName>
        <fullName evidence="4">KfrA N-terminal DNA-binding domain-containing protein</fullName>
    </recommendedName>
</protein>
<dbReference type="KEGG" id="fes:HER31_11245"/>
<keyword evidence="3" id="KW-1185">Reference proteome</keyword>
<name>A0A6H1UE88_9GAMM</name>
<organism evidence="2 3">
    <name type="scientific">Ferrimonas lipolytica</name>
    <dbReference type="NCBI Taxonomy" id="2724191"/>
    <lineage>
        <taxon>Bacteria</taxon>
        <taxon>Pseudomonadati</taxon>
        <taxon>Pseudomonadota</taxon>
        <taxon>Gammaproteobacteria</taxon>
        <taxon>Alteromonadales</taxon>
        <taxon>Ferrimonadaceae</taxon>
        <taxon>Ferrimonas</taxon>
    </lineage>
</organism>
<accession>A0A6H1UE88</accession>
<dbReference type="Proteomes" id="UP000501602">
    <property type="component" value="Chromosome"/>
</dbReference>
<feature type="coiled-coil region" evidence="1">
    <location>
        <begin position="58"/>
        <end position="92"/>
    </location>
</feature>
<dbReference type="AlphaFoldDB" id="A0A6H1UE88"/>
<sequence length="93" mass="10072">MDATILAALQQLSAIGKQPTVALLKSKVGRGFPLPVLIDAIKQYKTNPDAITVTTTQAANHDVSLADLQRQMKQMQQQIDQLTATVAKLTQSQ</sequence>
<evidence type="ECO:0000313" key="3">
    <source>
        <dbReference type="Proteomes" id="UP000501602"/>
    </source>
</evidence>
<evidence type="ECO:0008006" key="4">
    <source>
        <dbReference type="Google" id="ProtNLM"/>
    </source>
</evidence>